<evidence type="ECO:0000256" key="6">
    <source>
        <dbReference type="SAM" id="Phobius"/>
    </source>
</evidence>
<dbReference type="PATRIC" id="fig|1123269.5.peg.4828"/>
<gene>
    <name evidence="8" type="ORF">NX02_24640</name>
</gene>
<feature type="chain" id="PRO_5004785420" description="Na/Pi cotransporter family protein" evidence="7">
    <location>
        <begin position="23"/>
        <end position="375"/>
    </location>
</feature>
<feature type="transmembrane region" description="Helical" evidence="6">
    <location>
        <begin position="79"/>
        <end position="112"/>
    </location>
</feature>
<feature type="transmembrane region" description="Helical" evidence="6">
    <location>
        <begin position="272"/>
        <end position="292"/>
    </location>
</feature>
<dbReference type="NCBIfam" id="NF037997">
    <property type="entry name" value="Na_Pi_symport"/>
    <property type="match status" value="1"/>
</dbReference>
<feature type="signal peptide" evidence="7">
    <location>
        <begin position="1"/>
        <end position="22"/>
    </location>
</feature>
<dbReference type="OrthoDB" id="9763003at2"/>
<dbReference type="AlphaFoldDB" id="W0ALK4"/>
<organism evidence="8 9">
    <name type="scientific">Sphingomonas sanxanigenens DSM 19645 = NX02</name>
    <dbReference type="NCBI Taxonomy" id="1123269"/>
    <lineage>
        <taxon>Bacteria</taxon>
        <taxon>Pseudomonadati</taxon>
        <taxon>Pseudomonadota</taxon>
        <taxon>Alphaproteobacteria</taxon>
        <taxon>Sphingomonadales</taxon>
        <taxon>Sphingomonadaceae</taxon>
        <taxon>Sphingomonas</taxon>
    </lineage>
</organism>
<dbReference type="GO" id="GO:0044341">
    <property type="term" value="P:sodium-dependent phosphate transport"/>
    <property type="evidence" value="ECO:0007669"/>
    <property type="project" value="InterPro"/>
</dbReference>
<dbReference type="InterPro" id="IPR003841">
    <property type="entry name" value="Na/Pi_transpt"/>
</dbReference>
<protein>
    <recommendedName>
        <fullName evidence="10">Na/Pi cotransporter family protein</fullName>
    </recommendedName>
</protein>
<dbReference type="GO" id="GO:0005886">
    <property type="term" value="C:plasma membrane"/>
    <property type="evidence" value="ECO:0007669"/>
    <property type="project" value="UniProtKB-SubCell"/>
</dbReference>
<evidence type="ECO:0000256" key="5">
    <source>
        <dbReference type="ARBA" id="ARBA00023136"/>
    </source>
</evidence>
<keyword evidence="9" id="KW-1185">Reference proteome</keyword>
<feature type="transmembrane region" description="Helical" evidence="6">
    <location>
        <begin position="38"/>
        <end position="58"/>
    </location>
</feature>
<keyword evidence="5 6" id="KW-0472">Membrane</keyword>
<keyword evidence="2" id="KW-1003">Cell membrane</keyword>
<feature type="transmembrane region" description="Helical" evidence="6">
    <location>
        <begin position="166"/>
        <end position="184"/>
    </location>
</feature>
<sequence>MPLALRFACCALLALSADPAFAQAPGTPAEVDWLELALGMLGGLALFLYGVDLLARGLKTTQGGRFQTLLERVSSNRFGALAGGTAATVALDSSSVVIIMMIAIVDAGLISFTNALPAILGANIGTTVSSQIFAWNVDQFSPLLLLAALLWRAFARSDKARQRASILMGLGLVLFGLHVIGNAAEPLEKHEEVLALLRELENPLLGVLAGALVTVAIQSSSAMMGIVITLAGGGIISLPAGLAIMLGAEIGTCADTLVATIGRSRAAVKAGIFHLLCNIVTVAIGVALIGLLARFATATAGDVGQQIANAHVLFNVAGALLALPFVRSAAWVLERMVPERGGAGMRRVKGVRWLVLVRWGLLNAWSSAYPFQERI</sequence>
<keyword evidence="7" id="KW-0732">Signal</keyword>
<keyword evidence="3 6" id="KW-0812">Transmembrane</keyword>
<evidence type="ECO:0000313" key="9">
    <source>
        <dbReference type="Proteomes" id="UP000018851"/>
    </source>
</evidence>
<dbReference type="KEGG" id="ssan:NX02_24640"/>
<dbReference type="EMBL" id="CP006644">
    <property type="protein sequence ID" value="AHE56535.1"/>
    <property type="molecule type" value="Genomic_DNA"/>
</dbReference>
<evidence type="ECO:0000313" key="8">
    <source>
        <dbReference type="EMBL" id="AHE56535.1"/>
    </source>
</evidence>
<dbReference type="RefSeq" id="WP_025294643.1">
    <property type="nucleotide sequence ID" value="NZ_CP006644.1"/>
</dbReference>
<evidence type="ECO:0000256" key="3">
    <source>
        <dbReference type="ARBA" id="ARBA00022692"/>
    </source>
</evidence>
<dbReference type="GO" id="GO:0005436">
    <property type="term" value="F:sodium:phosphate symporter activity"/>
    <property type="evidence" value="ECO:0007669"/>
    <property type="project" value="InterPro"/>
</dbReference>
<dbReference type="HOGENOM" id="CLU_050150_1_0_5"/>
<evidence type="ECO:0000256" key="7">
    <source>
        <dbReference type="SAM" id="SignalP"/>
    </source>
</evidence>
<keyword evidence="4 6" id="KW-1133">Transmembrane helix</keyword>
<reference evidence="8 9" key="1">
    <citation type="submission" date="2013-07" db="EMBL/GenBank/DDBJ databases">
        <title>Completed genome of Sphingomonas sanxanigenens NX02.</title>
        <authorList>
            <person name="Ma T."/>
            <person name="Huang H."/>
            <person name="Wu M."/>
            <person name="Li X."/>
            <person name="Li G."/>
        </authorList>
    </citation>
    <scope>NUCLEOTIDE SEQUENCE [LARGE SCALE GENOMIC DNA]</scope>
    <source>
        <strain evidence="8 9">NX02</strain>
    </source>
</reference>
<evidence type="ECO:0000256" key="4">
    <source>
        <dbReference type="ARBA" id="ARBA00022989"/>
    </source>
</evidence>
<accession>W0ALK4</accession>
<feature type="transmembrane region" description="Helical" evidence="6">
    <location>
        <begin position="204"/>
        <end position="236"/>
    </location>
</feature>
<dbReference type="PANTHER" id="PTHR10010">
    <property type="entry name" value="SOLUTE CARRIER FAMILY 34 SODIUM PHOSPHATE , MEMBER 2-RELATED"/>
    <property type="match status" value="1"/>
</dbReference>
<dbReference type="Pfam" id="PF02690">
    <property type="entry name" value="Na_Pi_cotrans"/>
    <property type="match status" value="2"/>
</dbReference>
<name>W0ALK4_9SPHN</name>
<comment type="subcellular location">
    <subcellularLocation>
        <location evidence="1">Cell membrane</location>
        <topology evidence="1">Multi-pass membrane protein</topology>
    </subcellularLocation>
</comment>
<evidence type="ECO:0008006" key="10">
    <source>
        <dbReference type="Google" id="ProtNLM"/>
    </source>
</evidence>
<dbReference type="PANTHER" id="PTHR10010:SF46">
    <property type="entry name" value="SODIUM-DEPENDENT PHOSPHATE TRANSPORT PROTEIN 2B"/>
    <property type="match status" value="1"/>
</dbReference>
<evidence type="ECO:0000256" key="2">
    <source>
        <dbReference type="ARBA" id="ARBA00022475"/>
    </source>
</evidence>
<dbReference type="STRING" id="1123269.NX02_24640"/>
<evidence type="ECO:0000256" key="1">
    <source>
        <dbReference type="ARBA" id="ARBA00004651"/>
    </source>
</evidence>
<feature type="transmembrane region" description="Helical" evidence="6">
    <location>
        <begin position="132"/>
        <end position="154"/>
    </location>
</feature>
<proteinExistence type="predicted"/>
<dbReference type="Proteomes" id="UP000018851">
    <property type="component" value="Chromosome"/>
</dbReference>
<dbReference type="eggNOG" id="COG1283">
    <property type="taxonomic scope" value="Bacteria"/>
</dbReference>
<feature type="transmembrane region" description="Helical" evidence="6">
    <location>
        <begin position="312"/>
        <end position="333"/>
    </location>
</feature>